<evidence type="ECO:0000256" key="1">
    <source>
        <dbReference type="SAM" id="MobiDB-lite"/>
    </source>
</evidence>
<dbReference type="EMBL" id="AMGY01000001">
    <property type="protein sequence ID" value="EXJ93166.1"/>
    <property type="molecule type" value="Genomic_DNA"/>
</dbReference>
<dbReference type="Pfam" id="PF12417">
    <property type="entry name" value="DUF3669"/>
    <property type="match status" value="1"/>
</dbReference>
<proteinExistence type="predicted"/>
<keyword evidence="4" id="KW-1185">Reference proteome</keyword>
<comment type="caution">
    <text evidence="3">The sequence shown here is derived from an EMBL/GenBank/DDBJ whole genome shotgun (WGS) entry which is preliminary data.</text>
</comment>
<protein>
    <recommendedName>
        <fullName evidence="2">DUF3669 domain-containing protein</fullName>
    </recommendedName>
</protein>
<gene>
    <name evidence="3" type="ORF">A1O3_01723</name>
</gene>
<evidence type="ECO:0000313" key="4">
    <source>
        <dbReference type="Proteomes" id="UP000019478"/>
    </source>
</evidence>
<dbReference type="GeneID" id="19165856"/>
<feature type="region of interest" description="Disordered" evidence="1">
    <location>
        <begin position="87"/>
        <end position="140"/>
    </location>
</feature>
<feature type="compositionally biased region" description="Acidic residues" evidence="1">
    <location>
        <begin position="103"/>
        <end position="134"/>
    </location>
</feature>
<dbReference type="HOGENOM" id="CLU_1834916_0_0_1"/>
<dbReference type="AlphaFoldDB" id="W9YV73"/>
<organism evidence="3 4">
    <name type="scientific">Capronia epimyces CBS 606.96</name>
    <dbReference type="NCBI Taxonomy" id="1182542"/>
    <lineage>
        <taxon>Eukaryota</taxon>
        <taxon>Fungi</taxon>
        <taxon>Dikarya</taxon>
        <taxon>Ascomycota</taxon>
        <taxon>Pezizomycotina</taxon>
        <taxon>Eurotiomycetes</taxon>
        <taxon>Chaetothyriomycetidae</taxon>
        <taxon>Chaetothyriales</taxon>
        <taxon>Herpotrichiellaceae</taxon>
        <taxon>Capronia</taxon>
    </lineage>
</organism>
<dbReference type="Proteomes" id="UP000019478">
    <property type="component" value="Unassembled WGS sequence"/>
</dbReference>
<feature type="domain" description="DUF3669" evidence="2">
    <location>
        <begin position="1"/>
        <end position="64"/>
    </location>
</feature>
<sequence length="140" mass="16164">MLDFDKCSKVDLESKDPATEVVKKYLIAVTGNDPYFPHPGLDANLWRTFRKAYLKASDIIIKTTQLKRQLGRLPAMLMDEWEQWADRDVQAEEEFDPFGRDSQDEDEEGEGEETEREDDGTDEDESSEEEDEGEYSSKDS</sequence>
<evidence type="ECO:0000313" key="3">
    <source>
        <dbReference type="EMBL" id="EXJ93166.1"/>
    </source>
</evidence>
<accession>W9YV73</accession>
<name>W9YV73_9EURO</name>
<reference evidence="3 4" key="1">
    <citation type="submission" date="2013-03" db="EMBL/GenBank/DDBJ databases">
        <title>The Genome Sequence of Capronia epimyces CBS 606.96.</title>
        <authorList>
            <consortium name="The Broad Institute Genomics Platform"/>
            <person name="Cuomo C."/>
            <person name="de Hoog S."/>
            <person name="Gorbushina A."/>
            <person name="Walker B."/>
            <person name="Young S.K."/>
            <person name="Zeng Q."/>
            <person name="Gargeya S."/>
            <person name="Fitzgerald M."/>
            <person name="Haas B."/>
            <person name="Abouelleil A."/>
            <person name="Allen A.W."/>
            <person name="Alvarado L."/>
            <person name="Arachchi H.M."/>
            <person name="Berlin A.M."/>
            <person name="Chapman S.B."/>
            <person name="Gainer-Dewar J."/>
            <person name="Goldberg J."/>
            <person name="Griggs A."/>
            <person name="Gujja S."/>
            <person name="Hansen M."/>
            <person name="Howarth C."/>
            <person name="Imamovic A."/>
            <person name="Ireland A."/>
            <person name="Larimer J."/>
            <person name="McCowan C."/>
            <person name="Murphy C."/>
            <person name="Pearson M."/>
            <person name="Poon T.W."/>
            <person name="Priest M."/>
            <person name="Roberts A."/>
            <person name="Saif S."/>
            <person name="Shea T."/>
            <person name="Sisk P."/>
            <person name="Sykes S."/>
            <person name="Wortman J."/>
            <person name="Nusbaum C."/>
            <person name="Birren B."/>
        </authorList>
    </citation>
    <scope>NUCLEOTIDE SEQUENCE [LARGE SCALE GENOMIC DNA]</scope>
    <source>
        <strain evidence="3 4">CBS 606.96</strain>
    </source>
</reference>
<evidence type="ECO:0000259" key="2">
    <source>
        <dbReference type="Pfam" id="PF12417"/>
    </source>
</evidence>
<dbReference type="RefSeq" id="XP_007730056.1">
    <property type="nucleotide sequence ID" value="XM_007731866.1"/>
</dbReference>
<dbReference type="InterPro" id="IPR022137">
    <property type="entry name" value="Znf_prot_DUF3669"/>
</dbReference>
<dbReference type="OrthoDB" id="2993351at2759"/>